<organism evidence="4 5">
    <name type="scientific">Steroidobacter agaridevorans</name>
    <dbReference type="NCBI Taxonomy" id="2695856"/>
    <lineage>
        <taxon>Bacteria</taxon>
        <taxon>Pseudomonadati</taxon>
        <taxon>Pseudomonadota</taxon>
        <taxon>Gammaproteobacteria</taxon>
        <taxon>Steroidobacterales</taxon>
        <taxon>Steroidobacteraceae</taxon>
        <taxon>Steroidobacter</taxon>
    </lineage>
</organism>
<dbReference type="PANTHER" id="PTHR11092">
    <property type="entry name" value="SUGAR NUCLEOTIDE EPIMERASE RELATED"/>
    <property type="match status" value="1"/>
</dbReference>
<dbReference type="Pfam" id="PF01370">
    <property type="entry name" value="Epimerase"/>
    <property type="match status" value="1"/>
</dbReference>
<feature type="domain" description="DUF1731" evidence="3">
    <location>
        <begin position="269"/>
        <end position="315"/>
    </location>
</feature>
<dbReference type="Gene3D" id="3.40.50.720">
    <property type="entry name" value="NAD(P)-binding Rossmann-like Domain"/>
    <property type="match status" value="1"/>
</dbReference>
<name>A0A829Y5S9_9GAMM</name>
<dbReference type="Pfam" id="PF08338">
    <property type="entry name" value="DUF1731"/>
    <property type="match status" value="1"/>
</dbReference>
<accession>A0A829Y5S9</accession>
<evidence type="ECO:0000259" key="3">
    <source>
        <dbReference type="Pfam" id="PF08338"/>
    </source>
</evidence>
<evidence type="ECO:0000313" key="4">
    <source>
        <dbReference type="EMBL" id="GFE78569.1"/>
    </source>
</evidence>
<dbReference type="InterPro" id="IPR036291">
    <property type="entry name" value="NAD(P)-bd_dom_sf"/>
</dbReference>
<keyword evidence="5" id="KW-1185">Reference proteome</keyword>
<dbReference type="EMBL" id="BLJN01000001">
    <property type="protein sequence ID" value="GFE78569.1"/>
    <property type="molecule type" value="Genomic_DNA"/>
</dbReference>
<evidence type="ECO:0008006" key="6">
    <source>
        <dbReference type="Google" id="ProtNLM"/>
    </source>
</evidence>
<reference evidence="5" key="1">
    <citation type="submission" date="2020-01" db="EMBL/GenBank/DDBJ databases">
        <title>'Steroidobacter agaridevorans' sp. nov., agar-degrading bacteria isolated from rhizosphere soils.</title>
        <authorList>
            <person name="Ikenaga M."/>
            <person name="Kataoka M."/>
            <person name="Murouchi A."/>
            <person name="Katsuragi S."/>
            <person name="Sakai M."/>
        </authorList>
    </citation>
    <scope>NUCLEOTIDE SEQUENCE [LARGE SCALE GENOMIC DNA]</scope>
    <source>
        <strain evidence="5">YU21-B</strain>
    </source>
</reference>
<sequence length="324" mass="35935">MSRPEWQRMPRRVVRSDAPGIMLVTGATGFIGRRLCRRLLADGHSVVALTRDAQHARDVFGSMVRVITSLDEILSSERIDVIVNLAGAPIIDRLWTPARRTELLDSRLSVTNKLTELIARLEHKPDVLINASAIGYYGVRGDEEITEAARGQPIFQSHLCQAWELAAQAAEEYDVRVCRLRFGIVLGMSGGTLPKLIPAARMRLRVVLGTGRQWQSWVHIDDLLDLLWFCIKQEDMSGGINVTSPQPVRQQEFAETLSAQFGRSIPVRVPAGILRATLGEMSQLLLEGQKVLPTKALSAGFAFRYPELKAALADLLRAKDPVKA</sequence>
<comment type="similarity">
    <text evidence="1">Belongs to the NAD(P)-dependent epimerase/dehydratase family. SDR39U1 subfamily.</text>
</comment>
<proteinExistence type="inferred from homology"/>
<dbReference type="InterPro" id="IPR013549">
    <property type="entry name" value="DUF1731"/>
</dbReference>
<evidence type="ECO:0000256" key="1">
    <source>
        <dbReference type="ARBA" id="ARBA00009353"/>
    </source>
</evidence>
<dbReference type="Proteomes" id="UP000445000">
    <property type="component" value="Unassembled WGS sequence"/>
</dbReference>
<dbReference type="AlphaFoldDB" id="A0A829Y5S9"/>
<evidence type="ECO:0000313" key="5">
    <source>
        <dbReference type="Proteomes" id="UP000445000"/>
    </source>
</evidence>
<dbReference type="NCBIfam" id="TIGR01777">
    <property type="entry name" value="yfcH"/>
    <property type="match status" value="1"/>
</dbReference>
<gene>
    <name evidence="4" type="ORF">GCM10011487_05690</name>
</gene>
<evidence type="ECO:0000259" key="2">
    <source>
        <dbReference type="Pfam" id="PF01370"/>
    </source>
</evidence>
<dbReference type="InterPro" id="IPR001509">
    <property type="entry name" value="Epimerase_deHydtase"/>
</dbReference>
<dbReference type="RefSeq" id="WP_161810452.1">
    <property type="nucleotide sequence ID" value="NZ_BLJN01000001.1"/>
</dbReference>
<feature type="domain" description="NAD-dependent epimerase/dehydratase" evidence="2">
    <location>
        <begin position="22"/>
        <end position="235"/>
    </location>
</feature>
<protein>
    <recommendedName>
        <fullName evidence="6">TIGR01777 family protein</fullName>
    </recommendedName>
</protein>
<dbReference type="InterPro" id="IPR010099">
    <property type="entry name" value="SDR39U1"/>
</dbReference>
<dbReference type="PANTHER" id="PTHR11092:SF0">
    <property type="entry name" value="EPIMERASE FAMILY PROTEIN SDR39U1"/>
    <property type="match status" value="1"/>
</dbReference>
<dbReference type="SUPFAM" id="SSF51735">
    <property type="entry name" value="NAD(P)-binding Rossmann-fold domains"/>
    <property type="match status" value="1"/>
</dbReference>
<comment type="caution">
    <text evidence="4">The sequence shown here is derived from an EMBL/GenBank/DDBJ whole genome shotgun (WGS) entry which is preliminary data.</text>
</comment>